<feature type="domain" description="Polyphosphate kinase-2-related" evidence="3">
    <location>
        <begin position="30"/>
        <end position="267"/>
    </location>
</feature>
<protein>
    <submittedName>
        <fullName evidence="4">Polyphosphate kinase 2</fullName>
    </submittedName>
</protein>
<dbReference type="InterPro" id="IPR016898">
    <property type="entry name" value="Polyphosphate_phosphotransfera"/>
</dbReference>
<evidence type="ECO:0000256" key="2">
    <source>
        <dbReference type="ARBA" id="ARBA00022777"/>
    </source>
</evidence>
<evidence type="ECO:0000313" key="4">
    <source>
        <dbReference type="EMBL" id="GKT06386.1"/>
    </source>
</evidence>
<sequence>MDYEKTYRFDEGRHLDLKHVPTSVSEPAPDKETIKRQLEANLVKLDALQSKLYAQATNGVVILLQGMDAAGKDSMIRHVMSGLDPEGTSVVSFKQPTSNELAHDYLWRISAALPRRGSIQIFNRSQYEDVLISHVHPEILTSQHIPGINRVEDVTKAFFDQRYDDIVHYEDYLAHNGFVMLKFFLHYSKAEQKRRFEKRIEVPDKNWKFSAADIKERGFWDQYQQAYEEMLTHTATKTNPWYIVPSDSKWCSRLIVSEILTKRFEALKPEYPVVTAAQKQQLHQILDQLQANQDS</sequence>
<evidence type="ECO:0000313" key="5">
    <source>
        <dbReference type="Proteomes" id="UP001628078"/>
    </source>
</evidence>
<dbReference type="InterPro" id="IPR022488">
    <property type="entry name" value="PPK2-related"/>
</dbReference>
<dbReference type="Pfam" id="PF03976">
    <property type="entry name" value="PPK2"/>
    <property type="match status" value="1"/>
</dbReference>
<organism evidence="4 5">
    <name type="scientific">Furfurilactobacillus curtus</name>
    <dbReference type="NCBI Taxonomy" id="1746200"/>
    <lineage>
        <taxon>Bacteria</taxon>
        <taxon>Bacillati</taxon>
        <taxon>Bacillota</taxon>
        <taxon>Bacilli</taxon>
        <taxon>Lactobacillales</taxon>
        <taxon>Lactobacillaceae</taxon>
        <taxon>Furfurilactobacillus</taxon>
    </lineage>
</organism>
<proteinExistence type="predicted"/>
<dbReference type="EMBL" id="BQXO01000005">
    <property type="protein sequence ID" value="GKT06386.1"/>
    <property type="molecule type" value="Genomic_DNA"/>
</dbReference>
<keyword evidence="2 4" id="KW-0418">Kinase</keyword>
<dbReference type="InterPro" id="IPR027417">
    <property type="entry name" value="P-loop_NTPase"/>
</dbReference>
<dbReference type="RefSeq" id="WP_407884482.1">
    <property type="nucleotide sequence ID" value="NZ_BQXO01000005.1"/>
</dbReference>
<keyword evidence="1" id="KW-0808">Transferase</keyword>
<evidence type="ECO:0000259" key="3">
    <source>
        <dbReference type="Pfam" id="PF03976"/>
    </source>
</evidence>
<dbReference type="SUPFAM" id="SSF52540">
    <property type="entry name" value="P-loop containing nucleoside triphosphate hydrolases"/>
    <property type="match status" value="1"/>
</dbReference>
<dbReference type="PIRSF" id="PIRSF028756">
    <property type="entry name" value="PPK2_prd"/>
    <property type="match status" value="1"/>
</dbReference>
<dbReference type="NCBIfam" id="TIGR03709">
    <property type="entry name" value="PPK2_rel_1"/>
    <property type="match status" value="1"/>
</dbReference>
<reference evidence="4 5" key="1">
    <citation type="submission" date="2022-03" db="EMBL/GenBank/DDBJ databases">
        <title>Draft genome sequence of Furfurilactobacillus curtus JCM 31185.</title>
        <authorList>
            <person name="Suzuki S."/>
            <person name="Endo A."/>
            <person name="Kajikawa A."/>
        </authorList>
    </citation>
    <scope>NUCLEOTIDE SEQUENCE [LARGE SCALE GENOMIC DNA]</scope>
    <source>
        <strain evidence="4 5">JCM 31185</strain>
    </source>
</reference>
<dbReference type="Gene3D" id="3.40.50.300">
    <property type="entry name" value="P-loop containing nucleotide triphosphate hydrolases"/>
    <property type="match status" value="1"/>
</dbReference>
<accession>A0ABQ5JT68</accession>
<dbReference type="PANTHER" id="PTHR34383">
    <property type="entry name" value="POLYPHOSPHATE:AMP PHOSPHOTRANSFERASE-RELATED"/>
    <property type="match status" value="1"/>
</dbReference>
<dbReference type="PANTHER" id="PTHR34383:SF3">
    <property type="entry name" value="POLYPHOSPHATE:AMP PHOSPHOTRANSFERASE"/>
    <property type="match status" value="1"/>
</dbReference>
<dbReference type="Proteomes" id="UP001628078">
    <property type="component" value="Unassembled WGS sequence"/>
</dbReference>
<dbReference type="GO" id="GO:0016301">
    <property type="term" value="F:kinase activity"/>
    <property type="evidence" value="ECO:0007669"/>
    <property type="project" value="UniProtKB-KW"/>
</dbReference>
<name>A0ABQ5JT68_9LACO</name>
<comment type="caution">
    <text evidence="4">The sequence shown here is derived from an EMBL/GenBank/DDBJ whole genome shotgun (WGS) entry which is preliminary data.</text>
</comment>
<gene>
    <name evidence="4" type="ORF">JCM31185_16730</name>
</gene>
<keyword evidence="5" id="KW-1185">Reference proteome</keyword>
<dbReference type="InterPro" id="IPR022300">
    <property type="entry name" value="PPK2-rel_1"/>
</dbReference>
<evidence type="ECO:0000256" key="1">
    <source>
        <dbReference type="ARBA" id="ARBA00022679"/>
    </source>
</evidence>